<dbReference type="Gene3D" id="1.10.287.110">
    <property type="entry name" value="DnaJ domain"/>
    <property type="match status" value="1"/>
</dbReference>
<gene>
    <name evidence="3" type="ORF">QJS10_CPA02g00726</name>
</gene>
<accession>A0AAV9FD76</accession>
<dbReference type="SUPFAM" id="SSF46565">
    <property type="entry name" value="Chaperone J-domain"/>
    <property type="match status" value="1"/>
</dbReference>
<feature type="domain" description="J" evidence="2">
    <location>
        <begin position="104"/>
        <end position="133"/>
    </location>
</feature>
<dbReference type="GO" id="GO:0005783">
    <property type="term" value="C:endoplasmic reticulum"/>
    <property type="evidence" value="ECO:0007669"/>
    <property type="project" value="UniProtKB-ARBA"/>
</dbReference>
<feature type="region of interest" description="Disordered" evidence="1">
    <location>
        <begin position="1"/>
        <end position="88"/>
    </location>
</feature>
<feature type="compositionally biased region" description="Basic and acidic residues" evidence="1">
    <location>
        <begin position="76"/>
        <end position="85"/>
    </location>
</feature>
<dbReference type="Proteomes" id="UP001180020">
    <property type="component" value="Unassembled WGS sequence"/>
</dbReference>
<keyword evidence="4" id="KW-1185">Reference proteome</keyword>
<dbReference type="PANTHER" id="PTHR45283">
    <property type="entry name" value="NAD(P)H-QUINONE OXIDOREDUCTASE SUBUNIT T, CHLOROPLASTIC"/>
    <property type="match status" value="1"/>
</dbReference>
<protein>
    <recommendedName>
        <fullName evidence="2">J domain-containing protein</fullName>
    </recommendedName>
</protein>
<organism evidence="3 4">
    <name type="scientific">Acorus calamus</name>
    <name type="common">Sweet flag</name>
    <dbReference type="NCBI Taxonomy" id="4465"/>
    <lineage>
        <taxon>Eukaryota</taxon>
        <taxon>Viridiplantae</taxon>
        <taxon>Streptophyta</taxon>
        <taxon>Embryophyta</taxon>
        <taxon>Tracheophyta</taxon>
        <taxon>Spermatophyta</taxon>
        <taxon>Magnoliopsida</taxon>
        <taxon>Liliopsida</taxon>
        <taxon>Acoraceae</taxon>
        <taxon>Acorus</taxon>
    </lineage>
</organism>
<dbReference type="EMBL" id="JAUJYO010000002">
    <property type="protein sequence ID" value="KAK1323507.1"/>
    <property type="molecule type" value="Genomic_DNA"/>
</dbReference>
<dbReference type="InterPro" id="IPR001623">
    <property type="entry name" value="DnaJ_domain"/>
</dbReference>
<evidence type="ECO:0000313" key="3">
    <source>
        <dbReference type="EMBL" id="KAK1323507.1"/>
    </source>
</evidence>
<comment type="caution">
    <text evidence="3">The sequence shown here is derived from an EMBL/GenBank/DDBJ whole genome shotgun (WGS) entry which is preliminary data.</text>
</comment>
<dbReference type="CDD" id="cd06257">
    <property type="entry name" value="DnaJ"/>
    <property type="match status" value="1"/>
</dbReference>
<evidence type="ECO:0000256" key="1">
    <source>
        <dbReference type="SAM" id="MobiDB-lite"/>
    </source>
</evidence>
<feature type="compositionally biased region" description="Basic and acidic residues" evidence="1">
    <location>
        <begin position="154"/>
        <end position="166"/>
    </location>
</feature>
<feature type="region of interest" description="Disordered" evidence="1">
    <location>
        <begin position="128"/>
        <end position="181"/>
    </location>
</feature>
<proteinExistence type="predicted"/>
<feature type="compositionally biased region" description="Low complexity" evidence="1">
    <location>
        <begin position="32"/>
        <end position="43"/>
    </location>
</feature>
<name>A0AAV9FD76_ACOCL</name>
<dbReference type="AlphaFoldDB" id="A0AAV9FD76"/>
<dbReference type="InterPro" id="IPR044618">
    <property type="entry name" value="NdhT-like"/>
</dbReference>
<dbReference type="Pfam" id="PF00226">
    <property type="entry name" value="DnaJ"/>
    <property type="match status" value="1"/>
</dbReference>
<evidence type="ECO:0000259" key="2">
    <source>
        <dbReference type="Pfam" id="PF00226"/>
    </source>
</evidence>
<reference evidence="3" key="1">
    <citation type="journal article" date="2023" name="Nat. Commun.">
        <title>Diploid and tetraploid genomes of Acorus and the evolution of monocots.</title>
        <authorList>
            <person name="Ma L."/>
            <person name="Liu K.W."/>
            <person name="Li Z."/>
            <person name="Hsiao Y.Y."/>
            <person name="Qi Y."/>
            <person name="Fu T."/>
            <person name="Tang G.D."/>
            <person name="Zhang D."/>
            <person name="Sun W.H."/>
            <person name="Liu D.K."/>
            <person name="Li Y."/>
            <person name="Chen G.Z."/>
            <person name="Liu X.D."/>
            <person name="Liao X.Y."/>
            <person name="Jiang Y.T."/>
            <person name="Yu X."/>
            <person name="Hao Y."/>
            <person name="Huang J."/>
            <person name="Zhao X.W."/>
            <person name="Ke S."/>
            <person name="Chen Y.Y."/>
            <person name="Wu W.L."/>
            <person name="Hsu J.L."/>
            <person name="Lin Y.F."/>
            <person name="Huang M.D."/>
            <person name="Li C.Y."/>
            <person name="Huang L."/>
            <person name="Wang Z.W."/>
            <person name="Zhao X."/>
            <person name="Zhong W.Y."/>
            <person name="Peng D.H."/>
            <person name="Ahmad S."/>
            <person name="Lan S."/>
            <person name="Zhang J.S."/>
            <person name="Tsai W.C."/>
            <person name="Van de Peer Y."/>
            <person name="Liu Z.J."/>
        </authorList>
    </citation>
    <scope>NUCLEOTIDE SEQUENCE</scope>
    <source>
        <strain evidence="3">CP</strain>
    </source>
</reference>
<reference evidence="3" key="2">
    <citation type="submission" date="2023-06" db="EMBL/GenBank/DDBJ databases">
        <authorList>
            <person name="Ma L."/>
            <person name="Liu K.-W."/>
            <person name="Li Z."/>
            <person name="Hsiao Y.-Y."/>
            <person name="Qi Y."/>
            <person name="Fu T."/>
            <person name="Tang G."/>
            <person name="Zhang D."/>
            <person name="Sun W.-H."/>
            <person name="Liu D.-K."/>
            <person name="Li Y."/>
            <person name="Chen G.-Z."/>
            <person name="Liu X.-D."/>
            <person name="Liao X.-Y."/>
            <person name="Jiang Y.-T."/>
            <person name="Yu X."/>
            <person name="Hao Y."/>
            <person name="Huang J."/>
            <person name="Zhao X.-W."/>
            <person name="Ke S."/>
            <person name="Chen Y.-Y."/>
            <person name="Wu W.-L."/>
            <person name="Hsu J.-L."/>
            <person name="Lin Y.-F."/>
            <person name="Huang M.-D."/>
            <person name="Li C.-Y."/>
            <person name="Huang L."/>
            <person name="Wang Z.-W."/>
            <person name="Zhao X."/>
            <person name="Zhong W.-Y."/>
            <person name="Peng D.-H."/>
            <person name="Ahmad S."/>
            <person name="Lan S."/>
            <person name="Zhang J.-S."/>
            <person name="Tsai W.-C."/>
            <person name="Van De Peer Y."/>
            <person name="Liu Z.-J."/>
        </authorList>
    </citation>
    <scope>NUCLEOTIDE SEQUENCE</scope>
    <source>
        <strain evidence="3">CP</strain>
        <tissue evidence="3">Leaves</tissue>
    </source>
</reference>
<feature type="compositionally biased region" description="Pro residues" evidence="1">
    <location>
        <begin position="1"/>
        <end position="12"/>
    </location>
</feature>
<dbReference type="InterPro" id="IPR036869">
    <property type="entry name" value="J_dom_sf"/>
</dbReference>
<sequence>MPTAISPPPLPLPFQTRKPSKPTAVKNQCKCTSNSSSEFSSTEQPPPRRQRAPPGVDTRIHWSDPDEGWIGGKSSNEPETHKSSDDVFGGRFADLLKNSSTSSHYQFLGVTADADMEEIKAAYRRLSKGVPPRHDVPPTQGGLCQVHAAQGGLRRAEQRGEPEVLRLDAGPGGGQPKRQHR</sequence>
<dbReference type="PANTHER" id="PTHR45283:SF1">
    <property type="entry name" value="NAD(P)H-QUINONE OXIDOREDUCTASE SUBUNIT T, CHLOROPLASTIC"/>
    <property type="match status" value="1"/>
</dbReference>
<evidence type="ECO:0000313" key="4">
    <source>
        <dbReference type="Proteomes" id="UP001180020"/>
    </source>
</evidence>